<dbReference type="InterPro" id="IPR000315">
    <property type="entry name" value="Znf_B-box"/>
</dbReference>
<evidence type="ECO:0000256" key="8">
    <source>
        <dbReference type="ARBA" id="ARBA00023242"/>
    </source>
</evidence>
<evidence type="ECO:0000256" key="5">
    <source>
        <dbReference type="ARBA" id="ARBA00022833"/>
    </source>
</evidence>
<evidence type="ECO:0000256" key="1">
    <source>
        <dbReference type="ARBA" id="ARBA00004123"/>
    </source>
</evidence>
<dbReference type="SMART" id="SM00336">
    <property type="entry name" value="BBOX"/>
    <property type="match status" value="2"/>
</dbReference>
<protein>
    <recommendedName>
        <fullName evidence="11">B box-type domain-containing protein</fullName>
    </recommendedName>
</protein>
<evidence type="ECO:0000313" key="12">
    <source>
        <dbReference type="EMBL" id="WVZ18239.1"/>
    </source>
</evidence>
<keyword evidence="4 9" id="KW-0863">Zinc-finger</keyword>
<keyword evidence="13" id="KW-1185">Reference proteome</keyword>
<evidence type="ECO:0000313" key="13">
    <source>
        <dbReference type="Proteomes" id="UP001374535"/>
    </source>
</evidence>
<dbReference type="GO" id="GO:0009640">
    <property type="term" value="P:photomorphogenesis"/>
    <property type="evidence" value="ECO:0007669"/>
    <property type="project" value="TreeGrafter"/>
</dbReference>
<proteinExistence type="predicted"/>
<dbReference type="InterPro" id="IPR049808">
    <property type="entry name" value="CONSTANS-like_Bbox1"/>
</dbReference>
<dbReference type="GO" id="GO:0005634">
    <property type="term" value="C:nucleus"/>
    <property type="evidence" value="ECO:0007669"/>
    <property type="project" value="UniProtKB-SubCell"/>
</dbReference>
<dbReference type="PANTHER" id="PTHR31832">
    <property type="entry name" value="B-BOX ZINC FINGER PROTEIN 22"/>
    <property type="match status" value="1"/>
</dbReference>
<dbReference type="InterPro" id="IPR051979">
    <property type="entry name" value="B-box_zinc_finger"/>
</dbReference>
<comment type="subcellular location">
    <subcellularLocation>
        <location evidence="1">Nucleus</location>
    </subcellularLocation>
</comment>
<dbReference type="AlphaFoldDB" id="A0AAQ3NY72"/>
<dbReference type="Proteomes" id="UP001374535">
    <property type="component" value="Chromosome 2"/>
</dbReference>
<dbReference type="GO" id="GO:0008270">
    <property type="term" value="F:zinc ion binding"/>
    <property type="evidence" value="ECO:0007669"/>
    <property type="project" value="UniProtKB-KW"/>
</dbReference>
<evidence type="ECO:0000256" key="7">
    <source>
        <dbReference type="ARBA" id="ARBA00023163"/>
    </source>
</evidence>
<feature type="domain" description="B box-type" evidence="11">
    <location>
        <begin position="53"/>
        <end position="100"/>
    </location>
</feature>
<evidence type="ECO:0000259" key="11">
    <source>
        <dbReference type="PROSITE" id="PS50119"/>
    </source>
</evidence>
<name>A0AAQ3NY72_VIGMU</name>
<feature type="region of interest" description="Disordered" evidence="10">
    <location>
        <begin position="111"/>
        <end position="159"/>
    </location>
</feature>
<feature type="compositionally biased region" description="Polar residues" evidence="10">
    <location>
        <begin position="111"/>
        <end position="148"/>
    </location>
</feature>
<dbReference type="FunFam" id="3.30.160.60:FF:000856">
    <property type="entry name" value="B-box zinc finger protein 21"/>
    <property type="match status" value="1"/>
</dbReference>
<gene>
    <name evidence="12" type="ORF">V8G54_005561</name>
</gene>
<keyword evidence="6" id="KW-0805">Transcription regulation</keyword>
<feature type="domain" description="B box-type" evidence="11">
    <location>
        <begin position="1"/>
        <end position="47"/>
    </location>
</feature>
<dbReference type="PANTHER" id="PTHR31832:SF87">
    <property type="entry name" value="B-BOX ZINC FINGER PROTEIN 20"/>
    <property type="match status" value="1"/>
</dbReference>
<dbReference type="EMBL" id="CP144699">
    <property type="protein sequence ID" value="WVZ18239.1"/>
    <property type="molecule type" value="Genomic_DNA"/>
</dbReference>
<organism evidence="12 13">
    <name type="scientific">Vigna mungo</name>
    <name type="common">Black gram</name>
    <name type="synonym">Phaseolus mungo</name>
    <dbReference type="NCBI Taxonomy" id="3915"/>
    <lineage>
        <taxon>Eukaryota</taxon>
        <taxon>Viridiplantae</taxon>
        <taxon>Streptophyta</taxon>
        <taxon>Embryophyta</taxon>
        <taxon>Tracheophyta</taxon>
        <taxon>Spermatophyta</taxon>
        <taxon>Magnoliopsida</taxon>
        <taxon>eudicotyledons</taxon>
        <taxon>Gunneridae</taxon>
        <taxon>Pentapetalae</taxon>
        <taxon>rosids</taxon>
        <taxon>fabids</taxon>
        <taxon>Fabales</taxon>
        <taxon>Fabaceae</taxon>
        <taxon>Papilionoideae</taxon>
        <taxon>50 kb inversion clade</taxon>
        <taxon>NPAAA clade</taxon>
        <taxon>indigoferoid/millettioid clade</taxon>
        <taxon>Phaseoleae</taxon>
        <taxon>Vigna</taxon>
    </lineage>
</organism>
<dbReference type="CDD" id="cd19821">
    <property type="entry name" value="Bbox1_BBX-like"/>
    <property type="match status" value="2"/>
</dbReference>
<keyword evidence="5" id="KW-0862">Zinc</keyword>
<sequence>MKIQCDVCDKMEAKIFCPADEAALCHACDRTIHHANKLATKHPRFPLIFPTSKDFPLCDICQEKRAYLFCQEDRALLCRECDLPIHIANEHTQKHNRFLLTGVKLSPTSLDYASSSTNCTDTLSEGKNARSRMNTPRSISNENHSSSCKVEDNVGSDTGSVSTSSISEYLIETIPGYCFEELLDGSFAPNNGFCKKQNHDHLWEFQEQDLALELRKFQMGDVMVVPFLKLVVRLIKNLDQLLVKICWEISCMISLSEFLFGFCACILFIN</sequence>
<evidence type="ECO:0000256" key="9">
    <source>
        <dbReference type="PROSITE-ProRule" id="PRU00024"/>
    </source>
</evidence>
<keyword evidence="3" id="KW-0677">Repeat</keyword>
<evidence type="ECO:0000256" key="6">
    <source>
        <dbReference type="ARBA" id="ARBA00023015"/>
    </source>
</evidence>
<keyword evidence="8" id="KW-0539">Nucleus</keyword>
<dbReference type="GO" id="GO:0000976">
    <property type="term" value="F:transcription cis-regulatory region binding"/>
    <property type="evidence" value="ECO:0007669"/>
    <property type="project" value="UniProtKB-ARBA"/>
</dbReference>
<evidence type="ECO:0000256" key="10">
    <source>
        <dbReference type="SAM" id="MobiDB-lite"/>
    </source>
</evidence>
<dbReference type="Pfam" id="PF00643">
    <property type="entry name" value="zf-B_box"/>
    <property type="match status" value="2"/>
</dbReference>
<accession>A0AAQ3NY72</accession>
<evidence type="ECO:0000256" key="3">
    <source>
        <dbReference type="ARBA" id="ARBA00022737"/>
    </source>
</evidence>
<keyword evidence="7" id="KW-0804">Transcription</keyword>
<dbReference type="PROSITE" id="PS50119">
    <property type="entry name" value="ZF_BBOX"/>
    <property type="match status" value="2"/>
</dbReference>
<keyword evidence="2" id="KW-0479">Metal-binding</keyword>
<reference evidence="12 13" key="1">
    <citation type="journal article" date="2023" name="Life. Sci Alliance">
        <title>Evolutionary insights into 3D genome organization and epigenetic landscape of Vigna mungo.</title>
        <authorList>
            <person name="Junaid A."/>
            <person name="Singh B."/>
            <person name="Bhatia S."/>
        </authorList>
    </citation>
    <scope>NUCLEOTIDE SEQUENCE [LARGE SCALE GENOMIC DNA]</scope>
    <source>
        <strain evidence="12">Urdbean</strain>
    </source>
</reference>
<evidence type="ECO:0000256" key="4">
    <source>
        <dbReference type="ARBA" id="ARBA00022771"/>
    </source>
</evidence>
<dbReference type="Gene3D" id="3.30.160.60">
    <property type="entry name" value="Classic Zinc Finger"/>
    <property type="match status" value="1"/>
</dbReference>
<dbReference type="GO" id="GO:0006355">
    <property type="term" value="P:regulation of DNA-templated transcription"/>
    <property type="evidence" value="ECO:0007669"/>
    <property type="project" value="TreeGrafter"/>
</dbReference>
<evidence type="ECO:0000256" key="2">
    <source>
        <dbReference type="ARBA" id="ARBA00022723"/>
    </source>
</evidence>